<name>X0TLH5_9ZZZZ</name>
<protein>
    <recommendedName>
        <fullName evidence="3">AMP-binding enzyme C-terminal domain-containing protein</fullName>
    </recommendedName>
</protein>
<accession>X0TLH5</accession>
<feature type="domain" description="AMP-binding enzyme C-terminal" evidence="3">
    <location>
        <begin position="100"/>
        <end position="175"/>
    </location>
</feature>
<organism evidence="4">
    <name type="scientific">marine sediment metagenome</name>
    <dbReference type="NCBI Taxonomy" id="412755"/>
    <lineage>
        <taxon>unclassified sequences</taxon>
        <taxon>metagenomes</taxon>
        <taxon>ecological metagenomes</taxon>
    </lineage>
</organism>
<dbReference type="EMBL" id="BARS01017089">
    <property type="protein sequence ID" value="GAF94094.1"/>
    <property type="molecule type" value="Genomic_DNA"/>
</dbReference>
<dbReference type="Gene3D" id="3.30.300.30">
    <property type="match status" value="1"/>
</dbReference>
<proteinExistence type="inferred from homology"/>
<dbReference type="InterPro" id="IPR025110">
    <property type="entry name" value="AMP-bd_C"/>
</dbReference>
<dbReference type="GO" id="GO:0031956">
    <property type="term" value="F:medium-chain fatty acid-CoA ligase activity"/>
    <property type="evidence" value="ECO:0007669"/>
    <property type="project" value="TreeGrafter"/>
</dbReference>
<dbReference type="InterPro" id="IPR045851">
    <property type="entry name" value="AMP-bd_C_sf"/>
</dbReference>
<keyword evidence="2" id="KW-0436">Ligase</keyword>
<evidence type="ECO:0000259" key="3">
    <source>
        <dbReference type="Pfam" id="PF13193"/>
    </source>
</evidence>
<dbReference type="InterPro" id="IPR042099">
    <property type="entry name" value="ANL_N_sf"/>
</dbReference>
<dbReference type="PANTHER" id="PTHR43201:SF5">
    <property type="entry name" value="MEDIUM-CHAIN ACYL-COA LIGASE ACSF2, MITOCHONDRIAL"/>
    <property type="match status" value="1"/>
</dbReference>
<dbReference type="PANTHER" id="PTHR43201">
    <property type="entry name" value="ACYL-COA SYNTHETASE"/>
    <property type="match status" value="1"/>
</dbReference>
<comment type="caution">
    <text evidence="4">The sequence shown here is derived from an EMBL/GenBank/DDBJ whole genome shotgun (WGS) entry which is preliminary data.</text>
</comment>
<feature type="non-terminal residue" evidence="4">
    <location>
        <position position="1"/>
    </location>
</feature>
<dbReference type="AlphaFoldDB" id="X0TLH5"/>
<sequence>TGWGIFHSDDFSKGPICLGNPDDINFGVEHTGEICVYGPQIMKCYLDHPEETANTLLQYDGKTWLLTGDIGFMNEDGTIEIRDRKKQLIKFKGFSVFPKEVEELLMKHPDILEVAVSGLPSDEYGEVIKAWVSIKEDSDLSPRSIKEWANGNMAHYKVPHHIAIIGDLPKNIIGKVQRRALQINDPIWKKKYAE</sequence>
<reference evidence="4" key="1">
    <citation type="journal article" date="2014" name="Front. Microbiol.">
        <title>High frequency of phylogenetically diverse reductive dehalogenase-homologous genes in deep subseafloor sedimentary metagenomes.</title>
        <authorList>
            <person name="Kawai M."/>
            <person name="Futagami T."/>
            <person name="Toyoda A."/>
            <person name="Takaki Y."/>
            <person name="Nishi S."/>
            <person name="Hori S."/>
            <person name="Arai W."/>
            <person name="Tsubouchi T."/>
            <person name="Morono Y."/>
            <person name="Uchiyama I."/>
            <person name="Ito T."/>
            <person name="Fujiyama A."/>
            <person name="Inagaki F."/>
            <person name="Takami H."/>
        </authorList>
    </citation>
    <scope>NUCLEOTIDE SEQUENCE</scope>
    <source>
        <strain evidence="4">Expedition CK06-06</strain>
    </source>
</reference>
<evidence type="ECO:0000256" key="2">
    <source>
        <dbReference type="ARBA" id="ARBA00022598"/>
    </source>
</evidence>
<dbReference type="Pfam" id="PF13193">
    <property type="entry name" value="AMP-binding_C"/>
    <property type="match status" value="1"/>
</dbReference>
<comment type="similarity">
    <text evidence="1">Belongs to the ATP-dependent AMP-binding enzyme family.</text>
</comment>
<dbReference type="Gene3D" id="3.40.50.12780">
    <property type="entry name" value="N-terminal domain of ligase-like"/>
    <property type="match status" value="1"/>
</dbReference>
<dbReference type="SUPFAM" id="SSF56801">
    <property type="entry name" value="Acetyl-CoA synthetase-like"/>
    <property type="match status" value="1"/>
</dbReference>
<evidence type="ECO:0000313" key="4">
    <source>
        <dbReference type="EMBL" id="GAF94094.1"/>
    </source>
</evidence>
<evidence type="ECO:0000256" key="1">
    <source>
        <dbReference type="ARBA" id="ARBA00006432"/>
    </source>
</evidence>
<dbReference type="GO" id="GO:0006631">
    <property type="term" value="P:fatty acid metabolic process"/>
    <property type="evidence" value="ECO:0007669"/>
    <property type="project" value="TreeGrafter"/>
</dbReference>
<gene>
    <name evidence="4" type="ORF">S01H1_28003</name>
</gene>